<dbReference type="AlphaFoldDB" id="A0A4V1Q1I3"/>
<feature type="region of interest" description="Disordered" evidence="1">
    <location>
        <begin position="145"/>
        <end position="167"/>
    </location>
</feature>
<name>A0A4V1Q1I3_9AGAR</name>
<comment type="caution">
    <text evidence="2">The sequence shown here is derived from an EMBL/GenBank/DDBJ whole genome shotgun (WGS) entry which is preliminary data.</text>
</comment>
<evidence type="ECO:0000313" key="2">
    <source>
        <dbReference type="EMBL" id="RXW11688.1"/>
    </source>
</evidence>
<accession>A0A4V1Q1I3</accession>
<proteinExistence type="predicted"/>
<evidence type="ECO:0000256" key="1">
    <source>
        <dbReference type="SAM" id="MobiDB-lite"/>
    </source>
</evidence>
<reference evidence="2 3" key="1">
    <citation type="submission" date="2019-01" db="EMBL/GenBank/DDBJ databases">
        <title>Draft genome sequence of Psathyrella aberdarensis IHI B618.</title>
        <authorList>
            <person name="Buettner E."/>
            <person name="Kellner H."/>
        </authorList>
    </citation>
    <scope>NUCLEOTIDE SEQUENCE [LARGE SCALE GENOMIC DNA]</scope>
    <source>
        <strain evidence="2 3">IHI B618</strain>
    </source>
</reference>
<organism evidence="2 3">
    <name type="scientific">Candolleomyces aberdarensis</name>
    <dbReference type="NCBI Taxonomy" id="2316362"/>
    <lineage>
        <taxon>Eukaryota</taxon>
        <taxon>Fungi</taxon>
        <taxon>Dikarya</taxon>
        <taxon>Basidiomycota</taxon>
        <taxon>Agaricomycotina</taxon>
        <taxon>Agaricomycetes</taxon>
        <taxon>Agaricomycetidae</taxon>
        <taxon>Agaricales</taxon>
        <taxon>Agaricineae</taxon>
        <taxon>Psathyrellaceae</taxon>
        <taxon>Candolleomyces</taxon>
    </lineage>
</organism>
<protein>
    <submittedName>
        <fullName evidence="2">Uncharacterized protein</fullName>
    </submittedName>
</protein>
<dbReference type="EMBL" id="SDEE01001684">
    <property type="protein sequence ID" value="RXW11688.1"/>
    <property type="molecule type" value="Genomic_DNA"/>
</dbReference>
<evidence type="ECO:0000313" key="3">
    <source>
        <dbReference type="Proteomes" id="UP000290288"/>
    </source>
</evidence>
<dbReference type="InterPro" id="IPR041078">
    <property type="entry name" value="Plavaka"/>
</dbReference>
<dbReference type="Pfam" id="PF18759">
    <property type="entry name" value="Plavaka"/>
    <property type="match status" value="1"/>
</dbReference>
<dbReference type="STRING" id="2316362.A0A4V1Q1I3"/>
<dbReference type="OrthoDB" id="3208495at2759"/>
<keyword evidence="3" id="KW-1185">Reference proteome</keyword>
<dbReference type="Proteomes" id="UP000290288">
    <property type="component" value="Unassembled WGS sequence"/>
</dbReference>
<sequence>MQNYTIEDGNYSKDNYSLSPQNEYLADSEYLNHSEQLPFPSRAAVEQVLAFEDGIDSSDESSDESGNISQGQAIVAPRSRSLALSYRDLLPSSQIIVAADGFNDSSTPFKTRSDDFGQFRVYPAGRLTYSPDALFTLGHFSDGAGLQAERFPGPPPPDDDNSGSLPAGNDFIDLFGDGGSTGLLLHWHYSPTTPILSKARTDSLVKDVILHPRFRAEDFKGFTMDKALEALDKHEITGINNAPPNNHWQSQSVQILVPCDRVSHTSEDAAPKYTVSNIQIRPIMETIRTAFVEPISEFFHLAGYESWVDTPGGPARQYDEIYTSDAFLEEQARLTEQVRAQGSDQEVVVAALLLGSDSTRLSKIGTQTLWPIYLYFGNLSKYACAKPSTFSAHHIAYIPKLPNDFQDWYKKTFGKHATAEMLAHIRKELFHAIWTLLLDDELRHTYLHGEEMQFWDLNLLCMYQDALLLPMSPMPRLQVKNTSPWYKG</sequence>
<gene>
    <name evidence="2" type="ORF">EST38_g14167</name>
</gene>